<sequence>MTDQRGSDTMTDRKELVAVEHRLLGISNGVYTAAGSQALFDTAGASCAPCTGCGTGGAAGESIIVMVTNLCPYNGNQQWCPQVGATNNYGYSYHFDIMAQSEVFGDNVVVNFEPVACPGQATSDWETCVCYGQTETDETPVGMTPGGSNPSPLTSTTTTKTTTTETTITTTTGGATQTLYGQCGGSGWTGPTACASGATCKVLNPYYSQCLS</sequence>
<dbReference type="EMBL" id="JAIBSC010000027">
    <property type="protein sequence ID" value="KAH1907448.1"/>
    <property type="molecule type" value="Genomic_DNA"/>
</dbReference>
<keyword evidence="3" id="KW-0732">Signal</keyword>
<evidence type="ECO:0000256" key="3">
    <source>
        <dbReference type="ARBA" id="ARBA00022729"/>
    </source>
</evidence>
<dbReference type="InterPro" id="IPR000254">
    <property type="entry name" value="CBD"/>
</dbReference>
<dbReference type="PROSITE" id="PS51164">
    <property type="entry name" value="CBM1_2"/>
    <property type="match status" value="1"/>
</dbReference>
<proteinExistence type="predicted"/>
<keyword evidence="2" id="KW-0964">Secreted</keyword>
<dbReference type="Gene3D" id="2.40.40.10">
    <property type="entry name" value="RlpA-like domain"/>
    <property type="match status" value="1"/>
</dbReference>
<reference evidence="5" key="1">
    <citation type="submission" date="2021-08" db="EMBL/GenBank/DDBJ databases">
        <title>Global Aspergillus fumigatus from environmental and clinical sources.</title>
        <authorList>
            <person name="Barber A."/>
            <person name="Sae-Ong T."/>
        </authorList>
    </citation>
    <scope>NUCLEOTIDE SEQUENCE</scope>
    <source>
        <strain evidence="5">NRZ-2016-071</strain>
    </source>
</reference>
<gene>
    <name evidence="5" type="primary">EGL5</name>
    <name evidence="5" type="ORF">KXV57_004188</name>
</gene>
<dbReference type="GO" id="GO:0005975">
    <property type="term" value="P:carbohydrate metabolic process"/>
    <property type="evidence" value="ECO:0007669"/>
    <property type="project" value="InterPro"/>
</dbReference>
<dbReference type="Pfam" id="PF00734">
    <property type="entry name" value="CBM_1"/>
    <property type="match status" value="1"/>
</dbReference>
<dbReference type="Proteomes" id="UP000813423">
    <property type="component" value="Unassembled WGS sequence"/>
</dbReference>
<evidence type="ECO:0000256" key="2">
    <source>
        <dbReference type="ARBA" id="ARBA00022525"/>
    </source>
</evidence>
<dbReference type="InterPro" id="IPR035971">
    <property type="entry name" value="CBD_sf"/>
</dbReference>
<evidence type="ECO:0000256" key="1">
    <source>
        <dbReference type="ARBA" id="ARBA00004613"/>
    </source>
</evidence>
<accession>A0A8H4HM11</accession>
<dbReference type="SMART" id="SM00236">
    <property type="entry name" value="fCBD"/>
    <property type="match status" value="1"/>
</dbReference>
<dbReference type="Pfam" id="PF22514">
    <property type="entry name" value="EXPB1_D1"/>
    <property type="match status" value="1"/>
</dbReference>
<name>A0A8H4HM11_ASPFM</name>
<dbReference type="GO" id="GO:0005576">
    <property type="term" value="C:extracellular region"/>
    <property type="evidence" value="ECO:0007669"/>
    <property type="project" value="UniProtKB-SubCell"/>
</dbReference>
<evidence type="ECO:0000313" key="5">
    <source>
        <dbReference type="EMBL" id="KAH1907448.1"/>
    </source>
</evidence>
<dbReference type="GO" id="GO:0030248">
    <property type="term" value="F:cellulose binding"/>
    <property type="evidence" value="ECO:0007669"/>
    <property type="project" value="InterPro"/>
</dbReference>
<comment type="caution">
    <text evidence="5">The sequence shown here is derived from an EMBL/GenBank/DDBJ whole genome shotgun (WGS) entry which is preliminary data.</text>
</comment>
<dbReference type="InterPro" id="IPR036908">
    <property type="entry name" value="RlpA-like_sf"/>
</dbReference>
<dbReference type="SUPFAM" id="SSF50685">
    <property type="entry name" value="Barwin-like endoglucanases"/>
    <property type="match status" value="1"/>
</dbReference>
<organism evidence="5 6">
    <name type="scientific">Aspergillus fumigatus</name>
    <name type="common">Neosartorya fumigata</name>
    <dbReference type="NCBI Taxonomy" id="746128"/>
    <lineage>
        <taxon>Eukaryota</taxon>
        <taxon>Fungi</taxon>
        <taxon>Dikarya</taxon>
        <taxon>Ascomycota</taxon>
        <taxon>Pezizomycotina</taxon>
        <taxon>Eurotiomycetes</taxon>
        <taxon>Eurotiomycetidae</taxon>
        <taxon>Eurotiales</taxon>
        <taxon>Aspergillaceae</taxon>
        <taxon>Aspergillus</taxon>
        <taxon>Aspergillus subgen. Fumigati</taxon>
    </lineage>
</organism>
<dbReference type="SUPFAM" id="SSF57180">
    <property type="entry name" value="Cellulose-binding domain"/>
    <property type="match status" value="1"/>
</dbReference>
<dbReference type="AlphaFoldDB" id="A0A8H4HM11"/>
<feature type="region of interest" description="Disordered" evidence="4">
    <location>
        <begin position="139"/>
        <end position="161"/>
    </location>
</feature>
<comment type="subcellular location">
    <subcellularLocation>
        <location evidence="1">Secreted</location>
    </subcellularLocation>
</comment>
<protein>
    <submittedName>
        <fullName evidence="5">Endoglucanase-5</fullName>
    </submittedName>
</protein>
<evidence type="ECO:0000256" key="4">
    <source>
        <dbReference type="SAM" id="MobiDB-lite"/>
    </source>
</evidence>
<feature type="compositionally biased region" description="Low complexity" evidence="4">
    <location>
        <begin position="146"/>
        <end position="161"/>
    </location>
</feature>
<evidence type="ECO:0000313" key="6">
    <source>
        <dbReference type="Proteomes" id="UP000813423"/>
    </source>
</evidence>
<dbReference type="PROSITE" id="PS00562">
    <property type="entry name" value="CBM1_1"/>
    <property type="match status" value="1"/>
</dbReference>